<reference evidence="1 2" key="1">
    <citation type="journal article" date="2021" name="Int. J. Syst. Evol. Microbiol.">
        <title>Amazonocrinis nigriterrae gen. nov., sp. nov., Atlanticothrix silvestris gen. nov., sp. nov. and Dendronalium phyllosphericum gen. nov., sp. nov., nostocacean cyanobacteria from Brazilian environments.</title>
        <authorList>
            <person name="Alvarenga D.O."/>
            <person name="Andreote A.P.D."/>
            <person name="Branco L.H.Z."/>
            <person name="Delbaje E."/>
            <person name="Cruz R.B."/>
            <person name="Varani A.M."/>
            <person name="Fiore M.F."/>
        </authorList>
    </citation>
    <scope>NUCLEOTIDE SEQUENCE [LARGE SCALE GENOMIC DNA]</scope>
    <source>
        <strain evidence="1 2">CENA67</strain>
    </source>
</reference>
<accession>A0A8J7HUS7</accession>
<dbReference type="EMBL" id="JAECZC010000029">
    <property type="protein sequence ID" value="MBH8563765.1"/>
    <property type="molecule type" value="Genomic_DNA"/>
</dbReference>
<comment type="caution">
    <text evidence="1">The sequence shown here is derived from an EMBL/GenBank/DDBJ whole genome shotgun (WGS) entry which is preliminary data.</text>
</comment>
<proteinExistence type="predicted"/>
<dbReference type="AlphaFoldDB" id="A0A8J7HUS7"/>
<organism evidence="1 2">
    <name type="scientific">Amazonocrinis nigriterrae CENA67</name>
    <dbReference type="NCBI Taxonomy" id="2794033"/>
    <lineage>
        <taxon>Bacteria</taxon>
        <taxon>Bacillati</taxon>
        <taxon>Cyanobacteriota</taxon>
        <taxon>Cyanophyceae</taxon>
        <taxon>Nostocales</taxon>
        <taxon>Nostocaceae</taxon>
        <taxon>Amazonocrinis</taxon>
        <taxon>Amazonocrinis nigriterrae</taxon>
    </lineage>
</organism>
<sequence>MTDYPGKVIFGGSIFGARGNSLASQPGNSALLIVNSKSLAINLQASTIKAGLCKTVSKLLYAQINNVLSSNTAYFNNGFSQDSSSVYFSKSALGLPIGLNLSLEALFVSLLIQWGKKIGLGDDSKINSQWLGYGDKDGDKLYFTIQLSFKKQLTVVDSYEIQPVYTISPLDF</sequence>
<evidence type="ECO:0000313" key="2">
    <source>
        <dbReference type="Proteomes" id="UP000632766"/>
    </source>
</evidence>
<dbReference type="Proteomes" id="UP000632766">
    <property type="component" value="Unassembled WGS sequence"/>
</dbReference>
<name>A0A8J7HUS7_9NOST</name>
<keyword evidence="2" id="KW-1185">Reference proteome</keyword>
<dbReference type="RefSeq" id="WP_198125630.1">
    <property type="nucleotide sequence ID" value="NZ_JAECZC010000029.1"/>
</dbReference>
<gene>
    <name evidence="1" type="ORF">I8748_16465</name>
</gene>
<protein>
    <submittedName>
        <fullName evidence="1">Uncharacterized protein</fullName>
    </submittedName>
</protein>
<evidence type="ECO:0000313" key="1">
    <source>
        <dbReference type="EMBL" id="MBH8563765.1"/>
    </source>
</evidence>